<organism evidence="2 3">
    <name type="scientific">Ceriporiopsis subvermispora (strain B)</name>
    <name type="common">White-rot fungus</name>
    <name type="synonym">Gelatoporia subvermispora</name>
    <dbReference type="NCBI Taxonomy" id="914234"/>
    <lineage>
        <taxon>Eukaryota</taxon>
        <taxon>Fungi</taxon>
        <taxon>Dikarya</taxon>
        <taxon>Basidiomycota</taxon>
        <taxon>Agaricomycotina</taxon>
        <taxon>Agaricomycetes</taxon>
        <taxon>Polyporales</taxon>
        <taxon>Gelatoporiaceae</taxon>
        <taxon>Gelatoporia</taxon>
    </lineage>
</organism>
<proteinExistence type="predicted"/>
<name>M2R945_CERS8</name>
<dbReference type="OrthoDB" id="2506647at2759"/>
<dbReference type="SUPFAM" id="SSF49777">
    <property type="entry name" value="PEBP-like"/>
    <property type="match status" value="1"/>
</dbReference>
<dbReference type="CDD" id="cd00866">
    <property type="entry name" value="PEBP_euk"/>
    <property type="match status" value="1"/>
</dbReference>
<dbReference type="HOGENOM" id="CLU_043994_1_2_1"/>
<dbReference type="Gene3D" id="3.90.280.10">
    <property type="entry name" value="PEBP-like"/>
    <property type="match status" value="1"/>
</dbReference>
<dbReference type="InterPro" id="IPR035810">
    <property type="entry name" value="PEBP_euk"/>
</dbReference>
<evidence type="ECO:0000313" key="3">
    <source>
        <dbReference type="Proteomes" id="UP000016930"/>
    </source>
</evidence>
<dbReference type="Pfam" id="PF01161">
    <property type="entry name" value="PBP"/>
    <property type="match status" value="1"/>
</dbReference>
<feature type="signal peptide" evidence="1">
    <location>
        <begin position="1"/>
        <end position="18"/>
    </location>
</feature>
<gene>
    <name evidence="2" type="ORF">CERSUDRAFT_91668</name>
</gene>
<accession>M2R945</accession>
<evidence type="ECO:0000313" key="2">
    <source>
        <dbReference type="EMBL" id="EMD40915.1"/>
    </source>
</evidence>
<feature type="chain" id="PRO_5004023698" description="PEBP-like protein" evidence="1">
    <location>
        <begin position="19"/>
        <end position="163"/>
    </location>
</feature>
<keyword evidence="1" id="KW-0732">Signal</keyword>
<dbReference type="InterPro" id="IPR008914">
    <property type="entry name" value="PEBP"/>
</dbReference>
<protein>
    <recommendedName>
        <fullName evidence="4">PEBP-like protein</fullName>
    </recommendedName>
</protein>
<dbReference type="PANTHER" id="PTHR11362:SF82">
    <property type="entry name" value="PHOSPHATIDYLETHANOLAMINE-BINDING PROTEIN 4"/>
    <property type="match status" value="1"/>
</dbReference>
<reference evidence="2 3" key="1">
    <citation type="journal article" date="2012" name="Proc. Natl. Acad. Sci. U.S.A.">
        <title>Comparative genomics of Ceriporiopsis subvermispora and Phanerochaete chrysosporium provide insight into selective ligninolysis.</title>
        <authorList>
            <person name="Fernandez-Fueyo E."/>
            <person name="Ruiz-Duenas F.J."/>
            <person name="Ferreira P."/>
            <person name="Floudas D."/>
            <person name="Hibbett D.S."/>
            <person name="Canessa P."/>
            <person name="Larrondo L.F."/>
            <person name="James T.Y."/>
            <person name="Seelenfreund D."/>
            <person name="Lobos S."/>
            <person name="Polanco R."/>
            <person name="Tello M."/>
            <person name="Honda Y."/>
            <person name="Watanabe T."/>
            <person name="Watanabe T."/>
            <person name="Ryu J.S."/>
            <person name="Kubicek C.P."/>
            <person name="Schmoll M."/>
            <person name="Gaskell J."/>
            <person name="Hammel K.E."/>
            <person name="St John F.J."/>
            <person name="Vanden Wymelenberg A."/>
            <person name="Sabat G."/>
            <person name="Splinter BonDurant S."/>
            <person name="Syed K."/>
            <person name="Yadav J.S."/>
            <person name="Doddapaneni H."/>
            <person name="Subramanian V."/>
            <person name="Lavin J.L."/>
            <person name="Oguiza J.A."/>
            <person name="Perez G."/>
            <person name="Pisabarro A.G."/>
            <person name="Ramirez L."/>
            <person name="Santoyo F."/>
            <person name="Master E."/>
            <person name="Coutinho P.M."/>
            <person name="Henrissat B."/>
            <person name="Lombard V."/>
            <person name="Magnuson J.K."/>
            <person name="Kuees U."/>
            <person name="Hori C."/>
            <person name="Igarashi K."/>
            <person name="Samejima M."/>
            <person name="Held B.W."/>
            <person name="Barry K.W."/>
            <person name="LaButti K.M."/>
            <person name="Lapidus A."/>
            <person name="Lindquist E.A."/>
            <person name="Lucas S.M."/>
            <person name="Riley R."/>
            <person name="Salamov A.A."/>
            <person name="Hoffmeister D."/>
            <person name="Schwenk D."/>
            <person name="Hadar Y."/>
            <person name="Yarden O."/>
            <person name="de Vries R.P."/>
            <person name="Wiebenga A."/>
            <person name="Stenlid J."/>
            <person name="Eastwood D."/>
            <person name="Grigoriev I.V."/>
            <person name="Berka R.M."/>
            <person name="Blanchette R.A."/>
            <person name="Kersten P."/>
            <person name="Martinez A.T."/>
            <person name="Vicuna R."/>
            <person name="Cullen D."/>
        </authorList>
    </citation>
    <scope>NUCLEOTIDE SEQUENCE [LARGE SCALE GENOMIC DNA]</scope>
    <source>
        <strain evidence="2 3">B</strain>
    </source>
</reference>
<dbReference type="PANTHER" id="PTHR11362">
    <property type="entry name" value="PHOSPHATIDYLETHANOLAMINE-BINDING PROTEIN"/>
    <property type="match status" value="1"/>
</dbReference>
<evidence type="ECO:0008006" key="4">
    <source>
        <dbReference type="Google" id="ProtNLM"/>
    </source>
</evidence>
<dbReference type="EMBL" id="KB445792">
    <property type="protein sequence ID" value="EMD40915.1"/>
    <property type="molecule type" value="Genomic_DNA"/>
</dbReference>
<dbReference type="AlphaFoldDB" id="M2R945"/>
<keyword evidence="3" id="KW-1185">Reference proteome</keyword>
<evidence type="ECO:0000256" key="1">
    <source>
        <dbReference type="SAM" id="SignalP"/>
    </source>
</evidence>
<dbReference type="STRING" id="914234.M2R945"/>
<dbReference type="Proteomes" id="UP000016930">
    <property type="component" value="Unassembled WGS sequence"/>
</dbReference>
<sequence>MITSSFVVSLFGIGLALGQTVPNVTVATVSQAFMSSGIVPDVLSSFNPTAILNVVFLDQATNSSVDVTPGMNLTMEQTLMEPQFFLSANDTSLDQQTYVLVIVDPDAPTPQNATEAQFRHMLAGDLHVNGSTSSGLGAPLTNTSAALTEFVNPTPPAGSDPHR</sequence>
<dbReference type="InterPro" id="IPR036610">
    <property type="entry name" value="PEBP-like_sf"/>
</dbReference>